<evidence type="ECO:0000313" key="4">
    <source>
        <dbReference type="Proteomes" id="UP000260773"/>
    </source>
</evidence>
<feature type="region of interest" description="Disordered" evidence="1">
    <location>
        <begin position="28"/>
        <end position="67"/>
    </location>
</feature>
<name>A0A3E2TSX3_9FIRM</name>
<dbReference type="Proteomes" id="UP000260773">
    <property type="component" value="Unassembled WGS sequence"/>
</dbReference>
<evidence type="ECO:0000313" key="3">
    <source>
        <dbReference type="EMBL" id="RGB82192.1"/>
    </source>
</evidence>
<feature type="region of interest" description="Disordered" evidence="1">
    <location>
        <begin position="258"/>
        <end position="280"/>
    </location>
</feature>
<evidence type="ECO:0000256" key="2">
    <source>
        <dbReference type="SAM" id="SignalP"/>
    </source>
</evidence>
<feature type="compositionally biased region" description="Low complexity" evidence="1">
    <location>
        <begin position="270"/>
        <end position="280"/>
    </location>
</feature>
<evidence type="ECO:0000256" key="1">
    <source>
        <dbReference type="SAM" id="MobiDB-lite"/>
    </source>
</evidence>
<accession>A0A3E2TSX3</accession>
<comment type="caution">
    <text evidence="3">The sequence shown here is derived from an EMBL/GenBank/DDBJ whole genome shotgun (WGS) entry which is preliminary data.</text>
</comment>
<dbReference type="PROSITE" id="PS51257">
    <property type="entry name" value="PROKAR_LIPOPROTEIN"/>
    <property type="match status" value="1"/>
</dbReference>
<sequence>MRRHTRIMLFMLLVMLLALTGCEKTYTGNADTQTSSDSEELTETVQETETNPETVRESVESDKVTEGSTQNKKVFESSLGYSVIYDDTVFEYNRTGDYDEIGLRGQTFSSKPVFFAAMKIKNEDIRTVMNQIFNNSAQQTTIGIKAYSAICQPTTEEVDGGKNLKYHNQYLVELANGDALLFEVQWFEENKNFKETEAKEEREVAAETESVRETEETVKDTETAAESSKEVVAESASKKLSEMLDSIEIWVPVKGEEPAEALESVHESGTETQQTEETAK</sequence>
<feature type="region of interest" description="Disordered" evidence="1">
    <location>
        <begin position="198"/>
        <end position="237"/>
    </location>
</feature>
<feature type="compositionally biased region" description="Basic and acidic residues" evidence="1">
    <location>
        <begin position="54"/>
        <end position="65"/>
    </location>
</feature>
<reference evidence="3 4" key="1">
    <citation type="submission" date="2018-08" db="EMBL/GenBank/DDBJ databases">
        <title>A genome reference for cultivated species of the human gut microbiota.</title>
        <authorList>
            <person name="Zou Y."/>
            <person name="Xue W."/>
            <person name="Luo G."/>
        </authorList>
    </citation>
    <scope>NUCLEOTIDE SEQUENCE [LARGE SCALE GENOMIC DNA]</scope>
    <source>
        <strain evidence="3 4">AF45-17</strain>
    </source>
</reference>
<keyword evidence="2" id="KW-0732">Signal</keyword>
<feature type="signal peptide" evidence="2">
    <location>
        <begin position="1"/>
        <end position="20"/>
    </location>
</feature>
<dbReference type="EMBL" id="QVEP01000002">
    <property type="protein sequence ID" value="RGB82192.1"/>
    <property type="molecule type" value="Genomic_DNA"/>
</dbReference>
<proteinExistence type="predicted"/>
<gene>
    <name evidence="3" type="ORF">DW070_01320</name>
</gene>
<protein>
    <submittedName>
        <fullName evidence="3">Uncharacterized protein</fullName>
    </submittedName>
</protein>
<feature type="chain" id="PRO_5038709040" evidence="2">
    <location>
        <begin position="21"/>
        <end position="280"/>
    </location>
</feature>
<organism evidence="3 4">
    <name type="scientific">Coprococcus catus</name>
    <dbReference type="NCBI Taxonomy" id="116085"/>
    <lineage>
        <taxon>Bacteria</taxon>
        <taxon>Bacillati</taxon>
        <taxon>Bacillota</taxon>
        <taxon>Clostridia</taxon>
        <taxon>Lachnospirales</taxon>
        <taxon>Lachnospiraceae</taxon>
        <taxon>Coprococcus</taxon>
    </lineage>
</organism>
<dbReference type="AlphaFoldDB" id="A0A3E2TSX3"/>